<dbReference type="AlphaFoldDB" id="A0A1A9UGR1"/>
<dbReference type="VEuPathDB" id="VectorBase:GAUT004307"/>
<dbReference type="Proteomes" id="UP000078200">
    <property type="component" value="Unassembled WGS sequence"/>
</dbReference>
<proteinExistence type="predicted"/>
<accession>A0A1A9UGR1</accession>
<evidence type="ECO:0000313" key="2">
    <source>
        <dbReference type="Proteomes" id="UP000078200"/>
    </source>
</evidence>
<name>A0A1A9UGR1_GLOAU</name>
<keyword evidence="2" id="KW-1185">Reference proteome</keyword>
<sequence>MEYLLPGYPQKTQHFFWWAKSQVLLSAEEDNSGWIRVAAVAIQKQTGKINAHNCSISSFIPLYVINGKDNIPIYRNDVFIHLTATITTTTAKTTTSLRALKLYEANMRKISKPSLLCGTPSCVFVYAFNWQQEHVESFMLLG</sequence>
<reference evidence="1" key="1">
    <citation type="submission" date="2020-05" db="UniProtKB">
        <authorList>
            <consortium name="EnsemblMetazoa"/>
        </authorList>
    </citation>
    <scope>IDENTIFICATION</scope>
    <source>
        <strain evidence="1">TTRI</strain>
    </source>
</reference>
<evidence type="ECO:0000313" key="1">
    <source>
        <dbReference type="EnsemblMetazoa" id="GAUT004307-PA"/>
    </source>
</evidence>
<dbReference type="EnsemblMetazoa" id="GAUT004307-RA">
    <property type="protein sequence ID" value="GAUT004307-PA"/>
    <property type="gene ID" value="GAUT004307"/>
</dbReference>
<protein>
    <submittedName>
        <fullName evidence="1">Uncharacterized protein</fullName>
    </submittedName>
</protein>
<organism evidence="1 2">
    <name type="scientific">Glossina austeni</name>
    <name type="common">Savannah tsetse fly</name>
    <dbReference type="NCBI Taxonomy" id="7395"/>
    <lineage>
        <taxon>Eukaryota</taxon>
        <taxon>Metazoa</taxon>
        <taxon>Ecdysozoa</taxon>
        <taxon>Arthropoda</taxon>
        <taxon>Hexapoda</taxon>
        <taxon>Insecta</taxon>
        <taxon>Pterygota</taxon>
        <taxon>Neoptera</taxon>
        <taxon>Endopterygota</taxon>
        <taxon>Diptera</taxon>
        <taxon>Brachycera</taxon>
        <taxon>Muscomorpha</taxon>
        <taxon>Hippoboscoidea</taxon>
        <taxon>Glossinidae</taxon>
        <taxon>Glossina</taxon>
    </lineage>
</organism>